<dbReference type="InterPro" id="IPR036116">
    <property type="entry name" value="FN3_sf"/>
</dbReference>
<keyword evidence="4" id="KW-0472">Membrane</keyword>
<dbReference type="InterPro" id="IPR003961">
    <property type="entry name" value="FN3_dom"/>
</dbReference>
<keyword evidence="2" id="KW-0326">Glycosidase</keyword>
<feature type="domain" description="Fibronectin type-III" evidence="6">
    <location>
        <begin position="320"/>
        <end position="416"/>
    </location>
</feature>
<evidence type="ECO:0000313" key="9">
    <source>
        <dbReference type="Proteomes" id="UP001501074"/>
    </source>
</evidence>
<dbReference type="SMART" id="SM00060">
    <property type="entry name" value="FN3"/>
    <property type="match status" value="3"/>
</dbReference>
<keyword evidence="9" id="KW-1185">Reference proteome</keyword>
<gene>
    <name evidence="8" type="ORF">GCM10022223_52310</name>
</gene>
<accession>A0ABP7ABB9</accession>
<feature type="domain" description="Fibronectin type-III" evidence="6">
    <location>
        <begin position="627"/>
        <end position="728"/>
    </location>
</feature>
<evidence type="ECO:0000256" key="4">
    <source>
        <dbReference type="PROSITE-ProRule" id="PRU00473"/>
    </source>
</evidence>
<dbReference type="Pfam" id="PF01436">
    <property type="entry name" value="NHL"/>
    <property type="match status" value="1"/>
</dbReference>
<dbReference type="Gene3D" id="2.60.40.10">
    <property type="entry name" value="Immunoglobulins"/>
    <property type="match status" value="2"/>
</dbReference>
<evidence type="ECO:0000256" key="3">
    <source>
        <dbReference type="ARBA" id="ARBA00023326"/>
    </source>
</evidence>
<proteinExistence type="predicted"/>
<dbReference type="Pfam" id="PF00691">
    <property type="entry name" value="OmpA"/>
    <property type="match status" value="1"/>
</dbReference>
<dbReference type="PROSITE" id="PS50853">
    <property type="entry name" value="FN3"/>
    <property type="match status" value="3"/>
</dbReference>
<evidence type="ECO:0000256" key="1">
    <source>
        <dbReference type="ARBA" id="ARBA00022737"/>
    </source>
</evidence>
<feature type="compositionally biased region" description="Low complexity" evidence="5">
    <location>
        <begin position="423"/>
        <end position="437"/>
    </location>
</feature>
<feature type="compositionally biased region" description="Low complexity" evidence="5">
    <location>
        <begin position="497"/>
        <end position="515"/>
    </location>
</feature>
<dbReference type="InterPro" id="IPR001258">
    <property type="entry name" value="NHL_repeat"/>
</dbReference>
<keyword evidence="2" id="KW-0378">Hydrolase</keyword>
<protein>
    <submittedName>
        <fullName evidence="8">Uncharacterized protein</fullName>
    </submittedName>
</protein>
<evidence type="ECO:0000256" key="5">
    <source>
        <dbReference type="SAM" id="MobiDB-lite"/>
    </source>
</evidence>
<keyword evidence="1" id="KW-0677">Repeat</keyword>
<evidence type="ECO:0000313" key="8">
    <source>
        <dbReference type="EMBL" id="GAA3628470.1"/>
    </source>
</evidence>
<organism evidence="8 9">
    <name type="scientific">Kineosporia mesophila</name>
    <dbReference type="NCBI Taxonomy" id="566012"/>
    <lineage>
        <taxon>Bacteria</taxon>
        <taxon>Bacillati</taxon>
        <taxon>Actinomycetota</taxon>
        <taxon>Actinomycetes</taxon>
        <taxon>Kineosporiales</taxon>
        <taxon>Kineosporiaceae</taxon>
        <taxon>Kineosporia</taxon>
    </lineage>
</organism>
<dbReference type="InterPro" id="IPR013783">
    <property type="entry name" value="Ig-like_fold"/>
</dbReference>
<dbReference type="PROSITE" id="PS51123">
    <property type="entry name" value="OMPA_2"/>
    <property type="match status" value="1"/>
</dbReference>
<dbReference type="CDD" id="cd07185">
    <property type="entry name" value="OmpA_C-like"/>
    <property type="match status" value="1"/>
</dbReference>
<keyword evidence="3" id="KW-0119">Carbohydrate metabolism</keyword>
<dbReference type="Proteomes" id="UP001501074">
    <property type="component" value="Unassembled WGS sequence"/>
</dbReference>
<dbReference type="Gene3D" id="3.30.1330.60">
    <property type="entry name" value="OmpA-like domain"/>
    <property type="match status" value="1"/>
</dbReference>
<keyword evidence="3" id="KW-0624">Polysaccharide degradation</keyword>
<dbReference type="SUPFAM" id="SSF63829">
    <property type="entry name" value="Calcium-dependent phosphotriesterase"/>
    <property type="match status" value="1"/>
</dbReference>
<dbReference type="SUPFAM" id="SSF49265">
    <property type="entry name" value="Fibronectin type III"/>
    <property type="match status" value="3"/>
</dbReference>
<dbReference type="EMBL" id="BAAAZO010000010">
    <property type="protein sequence ID" value="GAA3628470.1"/>
    <property type="molecule type" value="Genomic_DNA"/>
</dbReference>
<dbReference type="InterPro" id="IPR036737">
    <property type="entry name" value="OmpA-like_sf"/>
</dbReference>
<dbReference type="SUPFAM" id="SSF103088">
    <property type="entry name" value="OmpA-like"/>
    <property type="match status" value="1"/>
</dbReference>
<feature type="region of interest" description="Disordered" evidence="5">
    <location>
        <begin position="497"/>
        <end position="532"/>
    </location>
</feature>
<feature type="domain" description="OmpA-like" evidence="7">
    <location>
        <begin position="783"/>
        <end position="895"/>
    </location>
</feature>
<dbReference type="InterPro" id="IPR011042">
    <property type="entry name" value="6-blade_b-propeller_TolB-like"/>
</dbReference>
<dbReference type="PANTHER" id="PTHR24104">
    <property type="entry name" value="E3 UBIQUITIN-PROTEIN LIGASE NHLRC1-RELATED"/>
    <property type="match status" value="1"/>
</dbReference>
<name>A0ABP7ABB9_9ACTN</name>
<feature type="region of interest" description="Disordered" evidence="5">
    <location>
        <begin position="410"/>
        <end position="437"/>
    </location>
</feature>
<evidence type="ECO:0000259" key="7">
    <source>
        <dbReference type="PROSITE" id="PS51123"/>
    </source>
</evidence>
<dbReference type="Gene3D" id="2.120.10.30">
    <property type="entry name" value="TolB, C-terminal domain"/>
    <property type="match status" value="3"/>
</dbReference>
<evidence type="ECO:0000256" key="2">
    <source>
        <dbReference type="ARBA" id="ARBA00023295"/>
    </source>
</evidence>
<comment type="caution">
    <text evidence="8">The sequence shown here is derived from an EMBL/GenBank/DDBJ whole genome shotgun (WGS) entry which is preliminary data.</text>
</comment>
<dbReference type="InterPro" id="IPR050952">
    <property type="entry name" value="TRIM-NHL_E3_ligases"/>
</dbReference>
<sequence length="895" mass="89704">MPTTSPQSASAVAFDYLRSIAVDAAGNIYVADSNHNQVQRITPAGQVVTFAGDGNQSGSANAAPSGLATLATFSAPEGVAVDSTGNVYISAPTTNRVLKVDTSGQIGVFAGTGSTVSSGGLATPGSATATAIAGPTALAMDADDNLYITDVNSGVYKVTPSGTLSIVTSGVGLGTGLAVDPTGNVYVAYHSQDIVDEVSPAGVVTTVVGSGQSGSSLPASGPATSADLDGPYGVALDASGNLYVSQDGGNNGVTALYRVDPAHHLSVIAGTGTAGSPTLGGPAISSDLGEPTGVVIDSSGQLIFADANENSVYGVQLNLPPAAPTGLSAAAGNASATVTFTAPAGNGGTTVTGYQVSNDAGATWHTLAYTSSGLTITGALSGLVNGYTYAIQVRAVNAVGAGAASATVSVTPAAPAPPPTSPPSVSHPAPLPAPTAVASTSSTTVSWVASASANVTGYTVTAHPGPATCTTTATVTSCVLGAVAGIRTTYTVVVNSAAGDSDPSPPSDAVQASAPTVPETAPDPSVPTTLTTSDGQLKLVEPGQQVVVLGTGFAAYSSASVVIYSTPIVLATVTTDSQGNLQAPVTVPSSLASGQHVFLASGTDPDGRVHQLQLPITVSRSTHSVAAPTDVKVAPVADPRGEGARGATVTFTPPAVHGSGTVRYQVSTDNGRRWTTTSTTGTGRRRISLRQLTADKTYKVRVRAVVTAGSDRVVGRASAAALLRLRRGWYRDPLSHQERAALVPVPTHPQDHRGARANTTATYRSQGGTLVVPASWVKGHRLSPRQGVVLTGDGRFAFDSAVITPAGTAQLKLVAAGLKTARRITCEGYTDYAGARGHELALSRRRALAVCSALQSFGAHTATKIAAYGPDRPVVIGGLAQNRASNRRVIILVTR</sequence>
<dbReference type="Pfam" id="PF00041">
    <property type="entry name" value="fn3"/>
    <property type="match status" value="1"/>
</dbReference>
<evidence type="ECO:0000259" key="6">
    <source>
        <dbReference type="PROSITE" id="PS50853"/>
    </source>
</evidence>
<feature type="domain" description="Fibronectin type-III" evidence="6">
    <location>
        <begin position="427"/>
        <end position="516"/>
    </location>
</feature>
<dbReference type="Pfam" id="PF25021">
    <property type="entry name" value="TEN_NHL"/>
    <property type="match status" value="1"/>
</dbReference>
<dbReference type="InterPro" id="IPR056822">
    <property type="entry name" value="TEN_NHL"/>
</dbReference>
<reference evidence="9" key="1">
    <citation type="journal article" date="2019" name="Int. J. Syst. Evol. Microbiol.">
        <title>The Global Catalogue of Microorganisms (GCM) 10K type strain sequencing project: providing services to taxonomists for standard genome sequencing and annotation.</title>
        <authorList>
            <consortium name="The Broad Institute Genomics Platform"/>
            <consortium name="The Broad Institute Genome Sequencing Center for Infectious Disease"/>
            <person name="Wu L."/>
            <person name="Ma J."/>
        </authorList>
    </citation>
    <scope>NUCLEOTIDE SEQUENCE [LARGE SCALE GENOMIC DNA]</scope>
    <source>
        <strain evidence="9">JCM 16902</strain>
    </source>
</reference>
<dbReference type="CDD" id="cd00063">
    <property type="entry name" value="FN3"/>
    <property type="match status" value="1"/>
</dbReference>
<dbReference type="InterPro" id="IPR006665">
    <property type="entry name" value="OmpA-like"/>
</dbReference>